<evidence type="ECO:0000313" key="4">
    <source>
        <dbReference type="Proteomes" id="UP001469365"/>
    </source>
</evidence>
<dbReference type="InterPro" id="IPR047057">
    <property type="entry name" value="MerR_fam"/>
</dbReference>
<feature type="domain" description="HTH merR-type" evidence="2">
    <location>
        <begin position="1"/>
        <end position="71"/>
    </location>
</feature>
<gene>
    <name evidence="3" type="ORF">WMW72_12630</name>
</gene>
<dbReference type="InterPro" id="IPR009061">
    <property type="entry name" value="DNA-bd_dom_put_sf"/>
</dbReference>
<sequence>MEYTIKDVSEKFNLAPHTLRYYEKEGLLPPVHRLENGRRLYNETDLLRIQMICCMRATGMSVDAIRHYNDLNLLGDETLPERRQIIVNQKENVEQHIQEYNKLLELLKQKLDYYDSLIAEKV</sequence>
<dbReference type="PRINTS" id="PR00040">
    <property type="entry name" value="HTHMERR"/>
</dbReference>
<name>A0ABU9DIQ8_9BACL</name>
<reference evidence="3 4" key="1">
    <citation type="submission" date="2024-04" db="EMBL/GenBank/DDBJ databases">
        <title>draft genome sequnece of Paenibacillus filicis.</title>
        <authorList>
            <person name="Kim D.-U."/>
        </authorList>
    </citation>
    <scope>NUCLEOTIDE SEQUENCE [LARGE SCALE GENOMIC DNA]</scope>
    <source>
        <strain evidence="3 4">KACC14197</strain>
    </source>
</reference>
<evidence type="ECO:0000259" key="2">
    <source>
        <dbReference type="PROSITE" id="PS50937"/>
    </source>
</evidence>
<dbReference type="PROSITE" id="PS50937">
    <property type="entry name" value="HTH_MERR_2"/>
    <property type="match status" value="1"/>
</dbReference>
<dbReference type="InterPro" id="IPR000551">
    <property type="entry name" value="MerR-type_HTH_dom"/>
</dbReference>
<keyword evidence="4" id="KW-1185">Reference proteome</keyword>
<dbReference type="Pfam" id="PF13411">
    <property type="entry name" value="MerR_1"/>
    <property type="match status" value="1"/>
</dbReference>
<protein>
    <submittedName>
        <fullName evidence="3">MerR family transcriptional regulator</fullName>
    </submittedName>
</protein>
<evidence type="ECO:0000256" key="1">
    <source>
        <dbReference type="ARBA" id="ARBA00023125"/>
    </source>
</evidence>
<accession>A0ABU9DIQ8</accession>
<proteinExistence type="predicted"/>
<keyword evidence="1" id="KW-0238">DNA-binding</keyword>
<dbReference type="CDD" id="cd01109">
    <property type="entry name" value="HTH_YyaN"/>
    <property type="match status" value="1"/>
</dbReference>
<dbReference type="PANTHER" id="PTHR30204">
    <property type="entry name" value="REDOX-CYCLING DRUG-SENSING TRANSCRIPTIONAL ACTIVATOR SOXR"/>
    <property type="match status" value="1"/>
</dbReference>
<dbReference type="Gene3D" id="1.10.1660.10">
    <property type="match status" value="1"/>
</dbReference>
<dbReference type="Proteomes" id="UP001469365">
    <property type="component" value="Unassembled WGS sequence"/>
</dbReference>
<dbReference type="EMBL" id="JBBPCC010000007">
    <property type="protein sequence ID" value="MEK8128752.1"/>
    <property type="molecule type" value="Genomic_DNA"/>
</dbReference>
<dbReference type="PANTHER" id="PTHR30204:SF82">
    <property type="entry name" value="TRANSCRIPTIONAL REGULATOR, MERR FAMILY"/>
    <property type="match status" value="1"/>
</dbReference>
<organism evidence="3 4">
    <name type="scientific">Paenibacillus filicis</name>
    <dbReference type="NCBI Taxonomy" id="669464"/>
    <lineage>
        <taxon>Bacteria</taxon>
        <taxon>Bacillati</taxon>
        <taxon>Bacillota</taxon>
        <taxon>Bacilli</taxon>
        <taxon>Bacillales</taxon>
        <taxon>Paenibacillaceae</taxon>
        <taxon>Paenibacillus</taxon>
    </lineage>
</organism>
<evidence type="ECO:0000313" key="3">
    <source>
        <dbReference type="EMBL" id="MEK8128752.1"/>
    </source>
</evidence>
<dbReference type="RefSeq" id="WP_341415840.1">
    <property type="nucleotide sequence ID" value="NZ_JBBPCC010000007.1"/>
</dbReference>
<comment type="caution">
    <text evidence="3">The sequence shown here is derived from an EMBL/GenBank/DDBJ whole genome shotgun (WGS) entry which is preliminary data.</text>
</comment>
<dbReference type="SUPFAM" id="SSF46955">
    <property type="entry name" value="Putative DNA-binding domain"/>
    <property type="match status" value="1"/>
</dbReference>
<dbReference type="SMART" id="SM00422">
    <property type="entry name" value="HTH_MERR"/>
    <property type="match status" value="1"/>
</dbReference>